<dbReference type="Pfam" id="PF11067">
    <property type="entry name" value="DUF2868"/>
    <property type="match status" value="1"/>
</dbReference>
<dbReference type="InterPro" id="IPR021871">
    <property type="entry name" value="DUF3482"/>
</dbReference>
<feature type="region of interest" description="Disordered" evidence="1">
    <location>
        <begin position="497"/>
        <end position="520"/>
    </location>
</feature>
<dbReference type="AlphaFoldDB" id="A0A2R3QH13"/>
<feature type="transmembrane region" description="Helical" evidence="2">
    <location>
        <begin position="194"/>
        <end position="215"/>
    </location>
</feature>
<dbReference type="InterPro" id="IPR021296">
    <property type="entry name" value="DUF2868"/>
</dbReference>
<sequence length="675" mass="71163">MPLSEAQLRSVLLAQAIEGVDRGQVLVSAPEREAALHAAIAATQARGASRITLADVLLPRAGELAQRAAGREPAIAALHAGDTRWRWLARALPLVALALGLAADRVANAHRVDLLSPPLLLVPAWNLVVYASLAVQALRRGRAWSTGTAPRWLRAALARLPGRGRSLPARIAADFQTRWFAATPALQGARASRVLHLCAAAWGAGLALSLLLRGLVVRYQFGWESTFLDASQVHAIVRVLFAPLTALTGLAPFSLAEIAATQDFAGSGEAGGRWVWMYVGLLALVVVLPRVALAAVARWREARLARRCLLDLRAPEFDALRAALPAEVLVGVLGADAEQAAALAAVLALHQDTATPLEDHLRVVPADAPDTPVDVVLLPWAQVPKGEWPAAWQSAPDLALPWQAWGASWVLEPALPDALAATLPRHAAALRRLRQAWQARNEQRFQQATQLLARQLRACVPLPGAPDDPAARARHLQQLHAELRALHALPQLAAPAPAQPAARLPAAPAVPAPAPGRSAGEQLRTALGTSAGAAAGAAAGAKAGAMIDLGLGGLTLGAGTALGALLGGATAWTLQGLQKRSPGPDASPSPEPLRETARAACLLYLALAHQARMTPEALQALAARWPEQLERAITPRWPALREALQVPEPPGPLSALLEEVLREVLERNFPARGIT</sequence>
<dbReference type="EMBL" id="CP027667">
    <property type="protein sequence ID" value="AVO51065.1"/>
    <property type="molecule type" value="Genomic_DNA"/>
</dbReference>
<evidence type="ECO:0000313" key="4">
    <source>
        <dbReference type="Proteomes" id="UP000237925"/>
    </source>
</evidence>
<gene>
    <name evidence="3" type="ORF">C6568_10085</name>
</gene>
<evidence type="ECO:0000256" key="2">
    <source>
        <dbReference type="SAM" id="Phobius"/>
    </source>
</evidence>
<keyword evidence="2" id="KW-0472">Membrane</keyword>
<dbReference type="OrthoDB" id="4998316at2"/>
<accession>A0A2R3QH13</accession>
<keyword evidence="2" id="KW-0812">Transmembrane</keyword>
<protein>
    <recommendedName>
        <fullName evidence="5">DUF2868 domain-containing protein</fullName>
    </recommendedName>
</protein>
<feature type="compositionally biased region" description="Low complexity" evidence="1">
    <location>
        <begin position="497"/>
        <end position="507"/>
    </location>
</feature>
<name>A0A2R3QH13_9BURK</name>
<feature type="transmembrane region" description="Helical" evidence="2">
    <location>
        <begin position="275"/>
        <end position="297"/>
    </location>
</feature>
<reference evidence="3 4" key="1">
    <citation type="submission" date="2018-03" db="EMBL/GenBank/DDBJ databases">
        <title>Genome sequencing of Melaminivora sp.</title>
        <authorList>
            <person name="Kim S.-J."/>
            <person name="Heo J."/>
            <person name="Ahn J.-H."/>
            <person name="Kwon S.-W."/>
        </authorList>
    </citation>
    <scope>NUCLEOTIDE SEQUENCE [LARGE SCALE GENOMIC DNA]</scope>
    <source>
        <strain evidence="3 4">SC2-9</strain>
    </source>
</reference>
<feature type="transmembrane region" description="Helical" evidence="2">
    <location>
        <begin position="235"/>
        <end position="255"/>
    </location>
</feature>
<organism evidence="3 4">
    <name type="scientific">Melaminivora suipulveris</name>
    <dbReference type="NCBI Taxonomy" id="2109913"/>
    <lineage>
        <taxon>Bacteria</taxon>
        <taxon>Pseudomonadati</taxon>
        <taxon>Pseudomonadota</taxon>
        <taxon>Betaproteobacteria</taxon>
        <taxon>Burkholderiales</taxon>
        <taxon>Comamonadaceae</taxon>
        <taxon>Melaminivora</taxon>
    </lineage>
</organism>
<keyword evidence="2" id="KW-1133">Transmembrane helix</keyword>
<evidence type="ECO:0000313" key="3">
    <source>
        <dbReference type="EMBL" id="AVO51065.1"/>
    </source>
</evidence>
<dbReference type="Pfam" id="PF11981">
    <property type="entry name" value="DUF3482"/>
    <property type="match status" value="1"/>
</dbReference>
<evidence type="ECO:0008006" key="5">
    <source>
        <dbReference type="Google" id="ProtNLM"/>
    </source>
</evidence>
<dbReference type="Proteomes" id="UP000237925">
    <property type="component" value="Chromosome"/>
</dbReference>
<keyword evidence="4" id="KW-1185">Reference proteome</keyword>
<evidence type="ECO:0000256" key="1">
    <source>
        <dbReference type="SAM" id="MobiDB-lite"/>
    </source>
</evidence>
<dbReference type="KEGG" id="mela:C6568_10085"/>
<proteinExistence type="predicted"/>